<evidence type="ECO:0000313" key="8">
    <source>
        <dbReference type="Proteomes" id="UP001431449"/>
    </source>
</evidence>
<dbReference type="Pfam" id="PF00005">
    <property type="entry name" value="ABC_tran"/>
    <property type="match status" value="1"/>
</dbReference>
<dbReference type="PROSITE" id="PS50893">
    <property type="entry name" value="ABC_TRANSPORTER_2"/>
    <property type="match status" value="1"/>
</dbReference>
<proteinExistence type="inferred from homology"/>
<name>A0ABT0GDE3_9GAMM</name>
<keyword evidence="8" id="KW-1185">Reference proteome</keyword>
<feature type="region of interest" description="Disordered" evidence="5">
    <location>
        <begin position="311"/>
        <end position="333"/>
    </location>
</feature>
<reference evidence="7" key="1">
    <citation type="submission" date="2022-04" db="EMBL/GenBank/DDBJ databases">
        <title>Lysobacter sp. CAU 1642 isolated from sea sand.</title>
        <authorList>
            <person name="Kim W."/>
        </authorList>
    </citation>
    <scope>NUCLEOTIDE SEQUENCE</scope>
    <source>
        <strain evidence="7">CAU 1642</strain>
    </source>
</reference>
<evidence type="ECO:0000256" key="4">
    <source>
        <dbReference type="ARBA" id="ARBA00022840"/>
    </source>
</evidence>
<dbReference type="InterPro" id="IPR003593">
    <property type="entry name" value="AAA+_ATPase"/>
</dbReference>
<dbReference type="SMART" id="SM00382">
    <property type="entry name" value="AAA"/>
    <property type="match status" value="1"/>
</dbReference>
<dbReference type="PANTHER" id="PTHR43335:SF2">
    <property type="entry name" value="ABC TRANSPORTER, ATP-BINDING PROTEIN"/>
    <property type="match status" value="1"/>
</dbReference>
<dbReference type="PANTHER" id="PTHR43335">
    <property type="entry name" value="ABC TRANSPORTER, ATP-BINDING PROTEIN"/>
    <property type="match status" value="1"/>
</dbReference>
<dbReference type="EMBL" id="JALNMH010000001">
    <property type="protein sequence ID" value="MCK7592062.1"/>
    <property type="molecule type" value="Genomic_DNA"/>
</dbReference>
<dbReference type="PROSITE" id="PS00211">
    <property type="entry name" value="ABC_TRANSPORTER_1"/>
    <property type="match status" value="1"/>
</dbReference>
<protein>
    <submittedName>
        <fullName evidence="7">ATP-binding cassette domain-containing protein</fullName>
    </submittedName>
</protein>
<dbReference type="SUPFAM" id="SSF52540">
    <property type="entry name" value="P-loop containing nucleoside triphosphate hydrolases"/>
    <property type="match status" value="1"/>
</dbReference>
<keyword evidence="4 7" id="KW-0067">ATP-binding</keyword>
<dbReference type="GO" id="GO:0005524">
    <property type="term" value="F:ATP binding"/>
    <property type="evidence" value="ECO:0007669"/>
    <property type="project" value="UniProtKB-KW"/>
</dbReference>
<keyword evidence="2" id="KW-0813">Transport</keyword>
<comment type="similarity">
    <text evidence="1">Belongs to the ABC transporter superfamily.</text>
</comment>
<dbReference type="InterPro" id="IPR027417">
    <property type="entry name" value="P-loop_NTPase"/>
</dbReference>
<evidence type="ECO:0000256" key="1">
    <source>
        <dbReference type="ARBA" id="ARBA00005417"/>
    </source>
</evidence>
<comment type="caution">
    <text evidence="7">The sequence shown here is derived from an EMBL/GenBank/DDBJ whole genome shotgun (WGS) entry which is preliminary data.</text>
</comment>
<evidence type="ECO:0000313" key="7">
    <source>
        <dbReference type="EMBL" id="MCK7592062.1"/>
    </source>
</evidence>
<evidence type="ECO:0000259" key="6">
    <source>
        <dbReference type="PROSITE" id="PS50893"/>
    </source>
</evidence>
<dbReference type="Proteomes" id="UP001431449">
    <property type="component" value="Unassembled WGS sequence"/>
</dbReference>
<sequence>MTTPDRAAQPASRAAAGGENRLIIHNVGKTYRRGRRALDSVTLSLGNGLFGLLGPNGAGKSTLMRSVATLQRIDTGSIRFNDIDTQQDPGPLRAQLGYLPQDFGVYPGLSAVRLLDYLAIVKGFTDARPRRMQIDQLLERTGLFADRHAAVSEYSGGMRQRFGIAQALLGQPRLLVVDEPTAGLDPSERNRFHQLLCGLSEQMVVLLSTHIVDDVRNLCRQMAVLDHGRLRFSGTPEALVQRLRGRLWTASPEAARAAGPGCRLLSTRIIGGAARIRVSAEACPGAGFETAQADLEDGYFHVLACGDAEVDGSGPSGVDDRDGSRSCEAASRV</sequence>
<dbReference type="InterPro" id="IPR017871">
    <property type="entry name" value="ABC_transporter-like_CS"/>
</dbReference>
<dbReference type="RefSeq" id="WP_248203968.1">
    <property type="nucleotide sequence ID" value="NZ_JALNMH010000001.1"/>
</dbReference>
<organism evidence="7 8">
    <name type="scientific">Pseudomarimonas salicorniae</name>
    <dbReference type="NCBI Taxonomy" id="2933270"/>
    <lineage>
        <taxon>Bacteria</taxon>
        <taxon>Pseudomonadati</taxon>
        <taxon>Pseudomonadota</taxon>
        <taxon>Gammaproteobacteria</taxon>
        <taxon>Lysobacterales</taxon>
        <taxon>Lysobacteraceae</taxon>
        <taxon>Pseudomarimonas</taxon>
    </lineage>
</organism>
<feature type="domain" description="ABC transporter" evidence="6">
    <location>
        <begin position="22"/>
        <end position="252"/>
    </location>
</feature>
<keyword evidence="3" id="KW-0547">Nucleotide-binding</keyword>
<gene>
    <name evidence="7" type="ORF">M0G41_00085</name>
</gene>
<evidence type="ECO:0000256" key="3">
    <source>
        <dbReference type="ARBA" id="ARBA00022741"/>
    </source>
</evidence>
<dbReference type="Gene3D" id="3.40.50.300">
    <property type="entry name" value="P-loop containing nucleotide triphosphate hydrolases"/>
    <property type="match status" value="1"/>
</dbReference>
<dbReference type="InterPro" id="IPR003439">
    <property type="entry name" value="ABC_transporter-like_ATP-bd"/>
</dbReference>
<accession>A0ABT0GDE3</accession>
<evidence type="ECO:0000256" key="5">
    <source>
        <dbReference type="SAM" id="MobiDB-lite"/>
    </source>
</evidence>
<evidence type="ECO:0000256" key="2">
    <source>
        <dbReference type="ARBA" id="ARBA00022448"/>
    </source>
</evidence>